<sequence>MANSITFIGRILRILSPEDRTSRLPTAAFRTKKAMLNRPHANSQEALLKGLLQEAAPLIPIKVVYASQNNGVALLHQQIESMIDYDMSAVLGLPNNDVPARRELIGNTSQRCVRAVRDLFRLNESLDLSDDLVKKLRRKLVEYHDANPTEPILLAAVEPIGALYLDIIVARLEGNQQWDWDQDAQSLRREATRLNNNSGRQFDWSV</sequence>
<keyword evidence="2" id="KW-1185">Reference proteome</keyword>
<evidence type="ECO:0000313" key="2">
    <source>
        <dbReference type="Proteomes" id="UP001302126"/>
    </source>
</evidence>
<organism evidence="1 2">
    <name type="scientific">Podospora australis</name>
    <dbReference type="NCBI Taxonomy" id="1536484"/>
    <lineage>
        <taxon>Eukaryota</taxon>
        <taxon>Fungi</taxon>
        <taxon>Dikarya</taxon>
        <taxon>Ascomycota</taxon>
        <taxon>Pezizomycotina</taxon>
        <taxon>Sordariomycetes</taxon>
        <taxon>Sordariomycetidae</taxon>
        <taxon>Sordariales</taxon>
        <taxon>Podosporaceae</taxon>
        <taxon>Podospora</taxon>
    </lineage>
</organism>
<accession>A0AAN6WW98</accession>
<gene>
    <name evidence="1" type="ORF">QBC35DRAFT_463620</name>
</gene>
<dbReference type="Proteomes" id="UP001302126">
    <property type="component" value="Unassembled WGS sequence"/>
</dbReference>
<name>A0AAN6WW98_9PEZI</name>
<comment type="caution">
    <text evidence="1">The sequence shown here is derived from an EMBL/GenBank/DDBJ whole genome shotgun (WGS) entry which is preliminary data.</text>
</comment>
<reference evidence="1" key="2">
    <citation type="submission" date="2023-05" db="EMBL/GenBank/DDBJ databases">
        <authorList>
            <consortium name="Lawrence Berkeley National Laboratory"/>
            <person name="Steindorff A."/>
            <person name="Hensen N."/>
            <person name="Bonometti L."/>
            <person name="Westerberg I."/>
            <person name="Brannstrom I.O."/>
            <person name="Guillou S."/>
            <person name="Cros-Aarteil S."/>
            <person name="Calhoun S."/>
            <person name="Haridas S."/>
            <person name="Kuo A."/>
            <person name="Mondo S."/>
            <person name="Pangilinan J."/>
            <person name="Riley R."/>
            <person name="Labutti K."/>
            <person name="Andreopoulos B."/>
            <person name="Lipzen A."/>
            <person name="Chen C."/>
            <person name="Yanf M."/>
            <person name="Daum C."/>
            <person name="Ng V."/>
            <person name="Clum A."/>
            <person name="Ohm R."/>
            <person name="Martin F."/>
            <person name="Silar P."/>
            <person name="Natvig D."/>
            <person name="Lalanne C."/>
            <person name="Gautier V."/>
            <person name="Ament-Velasquez S.L."/>
            <person name="Kruys A."/>
            <person name="Hutchinson M.I."/>
            <person name="Powell A.J."/>
            <person name="Barry K."/>
            <person name="Miller A.N."/>
            <person name="Grigoriev I.V."/>
            <person name="Debuchy R."/>
            <person name="Gladieux P."/>
            <person name="Thoren M.H."/>
            <person name="Johannesson H."/>
        </authorList>
    </citation>
    <scope>NUCLEOTIDE SEQUENCE</scope>
    <source>
        <strain evidence="1">PSN309</strain>
    </source>
</reference>
<dbReference type="EMBL" id="MU864399">
    <property type="protein sequence ID" value="KAK4187637.1"/>
    <property type="molecule type" value="Genomic_DNA"/>
</dbReference>
<proteinExistence type="predicted"/>
<dbReference type="AlphaFoldDB" id="A0AAN6WW98"/>
<evidence type="ECO:0000313" key="1">
    <source>
        <dbReference type="EMBL" id="KAK4187637.1"/>
    </source>
</evidence>
<protein>
    <submittedName>
        <fullName evidence="1">Uncharacterized protein</fullName>
    </submittedName>
</protein>
<reference evidence="1" key="1">
    <citation type="journal article" date="2023" name="Mol. Phylogenet. Evol.">
        <title>Genome-scale phylogeny and comparative genomics of the fungal order Sordariales.</title>
        <authorList>
            <person name="Hensen N."/>
            <person name="Bonometti L."/>
            <person name="Westerberg I."/>
            <person name="Brannstrom I.O."/>
            <person name="Guillou S."/>
            <person name="Cros-Aarteil S."/>
            <person name="Calhoun S."/>
            <person name="Haridas S."/>
            <person name="Kuo A."/>
            <person name="Mondo S."/>
            <person name="Pangilinan J."/>
            <person name="Riley R."/>
            <person name="LaButti K."/>
            <person name="Andreopoulos B."/>
            <person name="Lipzen A."/>
            <person name="Chen C."/>
            <person name="Yan M."/>
            <person name="Daum C."/>
            <person name="Ng V."/>
            <person name="Clum A."/>
            <person name="Steindorff A."/>
            <person name="Ohm R.A."/>
            <person name="Martin F."/>
            <person name="Silar P."/>
            <person name="Natvig D.O."/>
            <person name="Lalanne C."/>
            <person name="Gautier V."/>
            <person name="Ament-Velasquez S.L."/>
            <person name="Kruys A."/>
            <person name="Hutchinson M.I."/>
            <person name="Powell A.J."/>
            <person name="Barry K."/>
            <person name="Miller A.N."/>
            <person name="Grigoriev I.V."/>
            <person name="Debuchy R."/>
            <person name="Gladieux P."/>
            <person name="Hiltunen Thoren M."/>
            <person name="Johannesson H."/>
        </authorList>
    </citation>
    <scope>NUCLEOTIDE SEQUENCE</scope>
    <source>
        <strain evidence="1">PSN309</strain>
    </source>
</reference>